<protein>
    <submittedName>
        <fullName evidence="1">Uncharacterized protein</fullName>
    </submittedName>
</protein>
<evidence type="ECO:0000313" key="1">
    <source>
        <dbReference type="EMBL" id="QMW00162.1"/>
    </source>
</evidence>
<organism evidence="1 2">
    <name type="scientific">Spirosoma foliorum</name>
    <dbReference type="NCBI Taxonomy" id="2710596"/>
    <lineage>
        <taxon>Bacteria</taxon>
        <taxon>Pseudomonadati</taxon>
        <taxon>Bacteroidota</taxon>
        <taxon>Cytophagia</taxon>
        <taxon>Cytophagales</taxon>
        <taxon>Cytophagaceae</taxon>
        <taxon>Spirosoma</taxon>
    </lineage>
</organism>
<dbReference type="RefSeq" id="WP_182457219.1">
    <property type="nucleotide sequence ID" value="NZ_CP059732.1"/>
</dbReference>
<name>A0A7G5GMS0_9BACT</name>
<gene>
    <name evidence="1" type="ORF">H3H32_19225</name>
</gene>
<dbReference type="Proteomes" id="UP000515369">
    <property type="component" value="Chromosome"/>
</dbReference>
<accession>A0A7G5GMS0</accession>
<proteinExistence type="predicted"/>
<reference evidence="1 2" key="1">
    <citation type="submission" date="2020-07" db="EMBL/GenBank/DDBJ databases">
        <title>Spirosoma foliorum sp. nov., isolated from the leaves on the Nejang mountain Korea, Republic of.</title>
        <authorList>
            <person name="Ho H."/>
            <person name="Lee Y.-J."/>
            <person name="Nurcahyanto D.-A."/>
            <person name="Kim S.-G."/>
        </authorList>
    </citation>
    <scope>NUCLEOTIDE SEQUENCE [LARGE SCALE GENOMIC DNA]</scope>
    <source>
        <strain evidence="1 2">PL0136</strain>
    </source>
</reference>
<sequence length="116" mass="13164">MLTQPLSEIEIDNLKKLLQSDCENDPKSLEEIRELSYRGMITSANSQSLKSYGSKSSDWYAVKYAQSTAYLVLNFGHAQQKTNAINALQKAIDFGKHWNGNVTAFSELLKRVQNQY</sequence>
<keyword evidence="2" id="KW-1185">Reference proteome</keyword>
<dbReference type="EMBL" id="CP059732">
    <property type="protein sequence ID" value="QMW00162.1"/>
    <property type="molecule type" value="Genomic_DNA"/>
</dbReference>
<dbReference type="AlphaFoldDB" id="A0A7G5GMS0"/>
<dbReference type="KEGG" id="sfol:H3H32_19225"/>
<evidence type="ECO:0000313" key="2">
    <source>
        <dbReference type="Proteomes" id="UP000515369"/>
    </source>
</evidence>